<dbReference type="Gene3D" id="3.40.50.150">
    <property type="entry name" value="Vaccinia Virus protein VP39"/>
    <property type="match status" value="1"/>
</dbReference>
<keyword evidence="2 4" id="KW-0808">Transferase</keyword>
<reference evidence="7 8" key="1">
    <citation type="journal article" date="2013" name="Genome Announc.">
        <title>Draft Genome Sequence of the Lignocellulose Decomposer Thermobifida fusca Strain TM51.</title>
        <authorList>
            <person name="Toth A."/>
            <person name="Barna T."/>
            <person name="Nagy I."/>
            <person name="Horvath B."/>
            <person name="Nagy I."/>
            <person name="Tancsics A."/>
            <person name="Kriszt B."/>
            <person name="Baka E."/>
            <person name="Fekete C."/>
            <person name="Kukolya J."/>
        </authorList>
    </citation>
    <scope>NUCLEOTIDE SEQUENCE [LARGE SCALE GENOMIC DNA]</scope>
    <source>
        <strain evidence="7 8">TM51</strain>
    </source>
</reference>
<proteinExistence type="inferred from homology"/>
<keyword evidence="8" id="KW-1185">Reference proteome</keyword>
<evidence type="ECO:0000256" key="3">
    <source>
        <dbReference type="ARBA" id="ARBA00022691"/>
    </source>
</evidence>
<dbReference type="RefSeq" id="WP_011292351.1">
    <property type="nucleotide sequence ID" value="NZ_AOSG01000054.1"/>
</dbReference>
<dbReference type="EMBL" id="AOSG01000054">
    <property type="protein sequence ID" value="EOR71006.1"/>
    <property type="molecule type" value="Genomic_DNA"/>
</dbReference>
<dbReference type="PROSITE" id="PS50926">
    <property type="entry name" value="TRAM"/>
    <property type="match status" value="1"/>
</dbReference>
<evidence type="ECO:0000313" key="7">
    <source>
        <dbReference type="EMBL" id="EOR71006.1"/>
    </source>
</evidence>
<feature type="binding site" evidence="4">
    <location>
        <position position="252"/>
    </location>
    <ligand>
        <name>S-adenosyl-L-methionine</name>
        <dbReference type="ChEBI" id="CHEBI:59789"/>
    </ligand>
</feature>
<evidence type="ECO:0000256" key="1">
    <source>
        <dbReference type="ARBA" id="ARBA00022603"/>
    </source>
</evidence>
<dbReference type="PROSITE" id="PS01231">
    <property type="entry name" value="TRMA_2"/>
    <property type="match status" value="1"/>
</dbReference>
<protein>
    <submittedName>
        <fullName evidence="7">23S rRNA methyltransferase</fullName>
    </submittedName>
</protein>
<dbReference type="InterPro" id="IPR012340">
    <property type="entry name" value="NA-bd_OB-fold"/>
</dbReference>
<dbReference type="Pfam" id="PF01938">
    <property type="entry name" value="TRAM"/>
    <property type="match status" value="1"/>
</dbReference>
<dbReference type="InterPro" id="IPR002792">
    <property type="entry name" value="TRAM_dom"/>
</dbReference>
<dbReference type="PROSITE" id="PS51687">
    <property type="entry name" value="SAM_MT_RNA_M5U"/>
    <property type="match status" value="1"/>
</dbReference>
<feature type="active site" evidence="5">
    <location>
        <position position="376"/>
    </location>
</feature>
<dbReference type="Gene3D" id="2.40.50.1070">
    <property type="match status" value="1"/>
</dbReference>
<evidence type="ECO:0000256" key="4">
    <source>
        <dbReference type="PROSITE-ProRule" id="PRU01024"/>
    </source>
</evidence>
<dbReference type="SUPFAM" id="SSF50249">
    <property type="entry name" value="Nucleic acid-binding proteins"/>
    <property type="match status" value="1"/>
</dbReference>
<name>A0A9P2T973_THEFU</name>
<dbReference type="GO" id="GO:0070041">
    <property type="term" value="F:rRNA (uridine-C5-)-methyltransferase activity"/>
    <property type="evidence" value="ECO:0007669"/>
    <property type="project" value="TreeGrafter"/>
</dbReference>
<evidence type="ECO:0000256" key="5">
    <source>
        <dbReference type="PROSITE-ProRule" id="PRU10015"/>
    </source>
</evidence>
<evidence type="ECO:0000313" key="8">
    <source>
        <dbReference type="Proteomes" id="UP000014184"/>
    </source>
</evidence>
<feature type="active site" description="Nucleophile" evidence="4">
    <location>
        <position position="376"/>
    </location>
</feature>
<evidence type="ECO:0000256" key="2">
    <source>
        <dbReference type="ARBA" id="ARBA00022679"/>
    </source>
</evidence>
<sequence>MSRLTTHVDVRLDGVAHGGWCVGRHEGQVVFVRHALPGERVRARITEETRRFLRAEAVEVLEASPDRVAPPCPFAGPGRCGGCDWQHASLDAQRRLKAQVVAEQLRRIAGIDREVAVEELPGTPDGLGWRTRVRFAVTPDGTVGLRRHRSHSIEPVDYCPLAHPGIDRLNVPRKTWRNAAEIEVAAAAGTGDTLVTVTPARTGTPELPALDSPVTVLRRSRNGRVQPPRGRHGVTENAAGRRWWVSAGAFWQIHPAAAETLTGAVLDALDPQPGQTALDLYCGVGLFAGALGAAVGPQGRVFGVESGAEAVRDARHNLRDLPQVQITRADVATHLRRWTPPRIDLVVADPPRSGMGADVVRRLAALRPQRIAYVSCDPATFARDLAVFAEHGYRMDGLRAFDAFPMTHHVECVGVLLPA</sequence>
<dbReference type="PANTHER" id="PTHR11061:SF30">
    <property type="entry name" value="TRNA (URACIL(54)-C(5))-METHYLTRANSFERASE"/>
    <property type="match status" value="1"/>
</dbReference>
<dbReference type="Proteomes" id="UP000014184">
    <property type="component" value="Unassembled WGS sequence"/>
</dbReference>
<comment type="caution">
    <text evidence="7">The sequence shown here is derived from an EMBL/GenBank/DDBJ whole genome shotgun (WGS) entry which is preliminary data.</text>
</comment>
<dbReference type="PANTHER" id="PTHR11061">
    <property type="entry name" value="RNA M5U METHYLTRANSFERASE"/>
    <property type="match status" value="1"/>
</dbReference>
<comment type="similarity">
    <text evidence="4">Belongs to the class I-like SAM-binding methyltransferase superfamily. RNA M5U methyltransferase family.</text>
</comment>
<organism evidence="7 8">
    <name type="scientific">Thermobifida fusca TM51</name>
    <dbReference type="NCBI Taxonomy" id="1169414"/>
    <lineage>
        <taxon>Bacteria</taxon>
        <taxon>Bacillati</taxon>
        <taxon>Actinomycetota</taxon>
        <taxon>Actinomycetes</taxon>
        <taxon>Streptosporangiales</taxon>
        <taxon>Nocardiopsidaceae</taxon>
        <taxon>Thermobifida</taxon>
    </lineage>
</organism>
<dbReference type="InterPro" id="IPR030391">
    <property type="entry name" value="MeTrfase_TrmA_CS"/>
</dbReference>
<dbReference type="InterPro" id="IPR010280">
    <property type="entry name" value="U5_MeTrfase_fam"/>
</dbReference>
<dbReference type="InterPro" id="IPR030390">
    <property type="entry name" value="MeTrfase_TrmA_AS"/>
</dbReference>
<accession>A0A9P2T973</accession>
<evidence type="ECO:0000259" key="6">
    <source>
        <dbReference type="PROSITE" id="PS50926"/>
    </source>
</evidence>
<dbReference type="Pfam" id="PF05958">
    <property type="entry name" value="tRNA_U5-meth_tr"/>
    <property type="match status" value="1"/>
</dbReference>
<dbReference type="SUPFAM" id="SSF53335">
    <property type="entry name" value="S-adenosyl-L-methionine-dependent methyltransferases"/>
    <property type="match status" value="1"/>
</dbReference>
<feature type="binding site" evidence="4">
    <location>
        <position position="305"/>
    </location>
    <ligand>
        <name>S-adenosyl-L-methionine</name>
        <dbReference type="ChEBI" id="CHEBI:59789"/>
    </ligand>
</feature>
<dbReference type="GO" id="GO:0070475">
    <property type="term" value="P:rRNA base methylation"/>
    <property type="evidence" value="ECO:0007669"/>
    <property type="project" value="TreeGrafter"/>
</dbReference>
<dbReference type="Gene3D" id="2.40.50.140">
    <property type="entry name" value="Nucleic acid-binding proteins"/>
    <property type="match status" value="1"/>
</dbReference>
<dbReference type="PROSITE" id="PS01230">
    <property type="entry name" value="TRMA_1"/>
    <property type="match status" value="1"/>
</dbReference>
<feature type="domain" description="TRAM" evidence="6">
    <location>
        <begin position="1"/>
        <end position="59"/>
    </location>
</feature>
<dbReference type="CDD" id="cd02440">
    <property type="entry name" value="AdoMet_MTases"/>
    <property type="match status" value="1"/>
</dbReference>
<keyword evidence="1 4" id="KW-0489">Methyltransferase</keyword>
<dbReference type="InterPro" id="IPR029063">
    <property type="entry name" value="SAM-dependent_MTases_sf"/>
</dbReference>
<keyword evidence="3 4" id="KW-0949">S-adenosyl-L-methionine</keyword>
<feature type="binding site" evidence="4">
    <location>
        <position position="281"/>
    </location>
    <ligand>
        <name>S-adenosyl-L-methionine</name>
        <dbReference type="ChEBI" id="CHEBI:59789"/>
    </ligand>
</feature>
<dbReference type="AlphaFoldDB" id="A0A9P2T973"/>
<gene>
    <name evidence="7" type="ORF">TM51_09926</name>
</gene>
<feature type="binding site" evidence="4">
    <location>
        <position position="349"/>
    </location>
    <ligand>
        <name>S-adenosyl-L-methionine</name>
        <dbReference type="ChEBI" id="CHEBI:59789"/>
    </ligand>
</feature>